<dbReference type="GeneID" id="93674"/>
<dbReference type="PANTHER" id="PTHR13947">
    <property type="entry name" value="GNAT FAMILY N-ACETYLTRANSFERASE"/>
    <property type="match status" value="1"/>
</dbReference>
<dbReference type="InterPro" id="IPR050769">
    <property type="entry name" value="NAT_camello-type"/>
</dbReference>
<dbReference type="BioGRID-ORCS" id="93674">
    <property type="hits" value="3 hits in 38 CRISPR screens"/>
</dbReference>
<dbReference type="STRING" id="10090.ENSMUSP00000093431"/>
<protein>
    <submittedName>
        <fullName evidence="8">N-acetyltransferase 8 (GCN5-related) family member 3</fullName>
    </submittedName>
</protein>
<evidence type="ECO:0000259" key="7">
    <source>
        <dbReference type="PROSITE" id="PS51186"/>
    </source>
</evidence>
<feature type="transmembrane region" description="Helical" evidence="6">
    <location>
        <begin position="60"/>
        <end position="78"/>
    </location>
</feature>
<dbReference type="PaxDb" id="10090-ENSMUSP00000093431"/>
<dbReference type="MGI" id="MGI:2136449">
    <property type="gene designation" value="Nat8f3"/>
</dbReference>
<keyword evidence="3 6" id="KW-0812">Transmembrane</keyword>
<dbReference type="Proteomes" id="UP000000589">
    <property type="component" value="Chromosome 6"/>
</dbReference>
<dbReference type="GO" id="GO:0008080">
    <property type="term" value="F:N-acetyltransferase activity"/>
    <property type="evidence" value="ECO:0007669"/>
    <property type="project" value="InterPro"/>
</dbReference>
<dbReference type="PROSITE" id="PS51186">
    <property type="entry name" value="GNAT"/>
    <property type="match status" value="1"/>
</dbReference>
<dbReference type="RefSeq" id="NP_001032931.1">
    <property type="nucleotide sequence ID" value="NM_001037842.3"/>
</dbReference>
<feature type="domain" description="N-acetyltransferase" evidence="7">
    <location>
        <begin position="61"/>
        <end position="220"/>
    </location>
</feature>
<dbReference type="CDD" id="cd04301">
    <property type="entry name" value="NAT_SF"/>
    <property type="match status" value="1"/>
</dbReference>
<name>A0A0R4J157_MOUSE</name>
<dbReference type="Pfam" id="PF00583">
    <property type="entry name" value="Acetyltransf_1"/>
    <property type="match status" value="1"/>
</dbReference>
<dbReference type="InterPro" id="IPR000182">
    <property type="entry name" value="GNAT_dom"/>
</dbReference>
<reference evidence="8 9" key="1">
    <citation type="journal article" date="2009" name="PLoS Biol.">
        <title>Lineage-specific biology revealed by a finished genome assembly of the mouse.</title>
        <authorList>
            <consortium name="Mouse Genome Sequencing Consortium"/>
            <person name="Church D.M."/>
            <person name="Goodstadt L."/>
            <person name="Hillier L.W."/>
            <person name="Zody M.C."/>
            <person name="Goldstein S."/>
            <person name="She X."/>
            <person name="Bult C.J."/>
            <person name="Agarwala R."/>
            <person name="Cherry J.L."/>
            <person name="DiCuccio M."/>
            <person name="Hlavina W."/>
            <person name="Kapustin Y."/>
            <person name="Meric P."/>
            <person name="Maglott D."/>
            <person name="Birtle Z."/>
            <person name="Marques A.C."/>
            <person name="Graves T."/>
            <person name="Zhou S."/>
            <person name="Teague B."/>
            <person name="Potamousis K."/>
            <person name="Churas C."/>
            <person name="Place M."/>
            <person name="Herschleb J."/>
            <person name="Runnheim R."/>
            <person name="Forrest D."/>
            <person name="Amos-Landgraf J."/>
            <person name="Schwartz D.C."/>
            <person name="Cheng Z."/>
            <person name="Lindblad-Toh K."/>
            <person name="Eichler E.E."/>
            <person name="Ponting C.P."/>
        </authorList>
    </citation>
    <scope>NUCLEOTIDE SEQUENCE [LARGE SCALE GENOMIC DNA]</scope>
    <source>
        <strain evidence="8 9">C57BL/6J</strain>
    </source>
</reference>
<gene>
    <name evidence="8" type="primary">Nat8f3</name>
</gene>
<dbReference type="Gene3D" id="3.40.630.30">
    <property type="match status" value="1"/>
</dbReference>
<keyword evidence="2" id="KW-0808">Transferase</keyword>
<reference evidence="8" key="3">
    <citation type="journal article" date="2011" name="PLoS Biol.">
        <title>Modernizing reference genome assemblies.</title>
        <authorList>
            <person name="Church D.M."/>
            <person name="Schneider V.A."/>
            <person name="Graves T."/>
            <person name="Auger K."/>
            <person name="Cunningham F."/>
            <person name="Bouk N."/>
            <person name="Chen H.C."/>
            <person name="Agarwala R."/>
            <person name="McLaren W.M."/>
            <person name="Ritchie G.R."/>
            <person name="Albracht D."/>
            <person name="Kremitzki M."/>
            <person name="Rock S."/>
            <person name="Kotkiewicz H."/>
            <person name="Kremitzki C."/>
            <person name="Wollam A."/>
            <person name="Trani L."/>
            <person name="Fulton L."/>
            <person name="Fulton R."/>
            <person name="Matthews L."/>
            <person name="Whitehead S."/>
            <person name="Chow W."/>
            <person name="Torrance J."/>
            <person name="Dunn M."/>
            <person name="Harden G."/>
            <person name="Threadgold G."/>
            <person name="Wood J."/>
            <person name="Collins J."/>
            <person name="Heath P."/>
            <person name="Griffiths G."/>
            <person name="Pelan S."/>
            <person name="Grafham D."/>
            <person name="Eichler E.E."/>
            <person name="Weinstock G."/>
            <person name="Mardis E.R."/>
            <person name="Wilson R.K."/>
            <person name="Howe K."/>
            <person name="Flicek P."/>
            <person name="Hubbard T."/>
        </authorList>
    </citation>
    <scope>NUCLEOTIDE SEQUENCE [LARGE SCALE GENOMIC DNA]</scope>
    <source>
        <strain evidence="8">C57BL/6J</strain>
    </source>
</reference>
<keyword evidence="4 6" id="KW-1133">Transmembrane helix</keyword>
<accession>A0A0R4J157</accession>
<dbReference type="VEuPathDB" id="HostDB:ENSMUSG00000051262"/>
<dbReference type="OrthoDB" id="41532at2759"/>
<dbReference type="DNASU" id="93674"/>
<dbReference type="Bgee" id="ENSMUSG00000051262">
    <property type="expression patterns" value="Expressed in right kidney and 47 other cell types or tissues"/>
</dbReference>
<dbReference type="OMA" id="HIGPCFQ"/>
<evidence type="ECO:0000313" key="9">
    <source>
        <dbReference type="Proteomes" id="UP000000589"/>
    </source>
</evidence>
<evidence type="ECO:0000256" key="5">
    <source>
        <dbReference type="ARBA" id="ARBA00023136"/>
    </source>
</evidence>
<dbReference type="Ensembl" id="ENSMUST00000168531.2">
    <property type="protein sequence ID" value="ENSMUSP00000131413.2"/>
    <property type="gene ID" value="ENSMUSG00000051262.10"/>
</dbReference>
<dbReference type="GeneTree" id="ENSGT00950000182932"/>
<evidence type="ECO:0000313" key="8">
    <source>
        <dbReference type="Ensembl" id="ENSMUSP00000093431.5"/>
    </source>
</evidence>
<reference evidence="10" key="2">
    <citation type="journal article" date="2010" name="Cell">
        <title>A tissue-specific atlas of mouse protein phosphorylation and expression.</title>
        <authorList>
            <person name="Huttlin E.L."/>
            <person name="Jedrychowski M.P."/>
            <person name="Elias J.E."/>
            <person name="Goswami T."/>
            <person name="Rad R."/>
            <person name="Beausoleil S.A."/>
            <person name="Villen J."/>
            <person name="Haas W."/>
            <person name="Sowa M.E."/>
            <person name="Gygi S.P."/>
        </authorList>
    </citation>
    <scope>IDENTIFICATION BY MASS SPECTROMETRY [LARGE SCALE ANALYSIS]</scope>
</reference>
<evidence type="ECO:0007829" key="10">
    <source>
        <dbReference type="PubMed" id="21183079"/>
    </source>
</evidence>
<evidence type="ECO:0000256" key="3">
    <source>
        <dbReference type="ARBA" id="ARBA00022692"/>
    </source>
</evidence>
<feature type="transmembrane region" description="Helical" evidence="6">
    <location>
        <begin position="32"/>
        <end position="54"/>
    </location>
</feature>
<dbReference type="GO" id="GO:0016020">
    <property type="term" value="C:membrane"/>
    <property type="evidence" value="ECO:0007669"/>
    <property type="project" value="UniProtKB-SubCell"/>
</dbReference>
<comment type="subcellular location">
    <subcellularLocation>
        <location evidence="1">Membrane</location>
    </subcellularLocation>
</comment>
<dbReference type="SMR" id="A0A0R4J157"/>
<organism evidence="8 9">
    <name type="scientific">Mus musculus</name>
    <name type="common">Mouse</name>
    <dbReference type="NCBI Taxonomy" id="10090"/>
    <lineage>
        <taxon>Eukaryota</taxon>
        <taxon>Metazoa</taxon>
        <taxon>Chordata</taxon>
        <taxon>Craniata</taxon>
        <taxon>Vertebrata</taxon>
        <taxon>Euteleostomi</taxon>
        <taxon>Mammalia</taxon>
        <taxon>Eutheria</taxon>
        <taxon>Euarchontoglires</taxon>
        <taxon>Glires</taxon>
        <taxon>Rodentia</taxon>
        <taxon>Myomorpha</taxon>
        <taxon>Muroidea</taxon>
        <taxon>Muridae</taxon>
        <taxon>Murinae</taxon>
        <taxon>Mus</taxon>
        <taxon>Mus</taxon>
    </lineage>
</organism>
<keyword evidence="9" id="KW-1185">Reference proteome</keyword>
<reference evidence="8" key="4">
    <citation type="submission" date="2025-05" db="UniProtKB">
        <authorList>
            <consortium name="Ensembl"/>
        </authorList>
    </citation>
    <scope>IDENTIFICATION</scope>
    <source>
        <strain evidence="8">C57BL/6J</strain>
    </source>
</reference>
<evidence type="ECO:0000256" key="2">
    <source>
        <dbReference type="ARBA" id="ARBA00022679"/>
    </source>
</evidence>
<dbReference type="eggNOG" id="KOG3139">
    <property type="taxonomic scope" value="Eukaryota"/>
</dbReference>
<keyword evidence="5 6" id="KW-0472">Membrane</keyword>
<dbReference type="Ensembl" id="ENSMUST00000050780.8">
    <property type="protein sequence ID" value="ENSMUSP00000093431.5"/>
    <property type="gene ID" value="ENSMUSG00000051262.10"/>
</dbReference>
<dbReference type="KEGG" id="mmu:93674"/>
<dbReference type="PANTHER" id="PTHR13947:SF2">
    <property type="entry name" value="N-ACETYLTRANSFERASE FAMILY 8 MEMBER 3-RELATED"/>
    <property type="match status" value="1"/>
</dbReference>
<dbReference type="SUPFAM" id="SSF55729">
    <property type="entry name" value="Acyl-CoA N-acyltransferases (Nat)"/>
    <property type="match status" value="1"/>
</dbReference>
<dbReference type="RefSeq" id="XP_017177330.1">
    <property type="nucleotide sequence ID" value="XM_017321841.2"/>
</dbReference>
<dbReference type="FunFam" id="3.40.630.30:FF:000118">
    <property type="entry name" value="N-acetyltransferase family 8 member 3"/>
    <property type="match status" value="1"/>
</dbReference>
<dbReference type="InterPro" id="IPR016181">
    <property type="entry name" value="Acyl_CoA_acyltransferase"/>
</dbReference>
<dbReference type="CTD" id="93674"/>
<dbReference type="AlphaFoldDB" id="A0A0R4J157"/>
<evidence type="ECO:0000256" key="1">
    <source>
        <dbReference type="ARBA" id="ARBA00004370"/>
    </source>
</evidence>
<sequence length="227" mass="26025">MAPYHIRKYQGSDHRSVVDLFRRGMEEHIPATFRHMLLLPRTLLLLLGVPLTLFLASGSWLLVLLSILTLFLSLWFLAKYTWEKHVMNCLHTDMADITRTYLSSHSSCFWVAESRGQTVGMVAARPVKDPLLQKKQLQLLHLSVSLQHRREGLGKAMVRTVLQFAQMQGFSEVVLSTSMLQYAALALYQGMGFQKTGETFYTYLSRLRKSPMINLKYSLTSPWEGDL</sequence>
<evidence type="ECO:0000256" key="6">
    <source>
        <dbReference type="SAM" id="Phobius"/>
    </source>
</evidence>
<proteinExistence type="evidence at protein level"/>
<evidence type="ECO:0000256" key="4">
    <source>
        <dbReference type="ARBA" id="ARBA00022989"/>
    </source>
</evidence>